<dbReference type="GO" id="GO:0004467">
    <property type="term" value="F:long-chain fatty acid-CoA ligase activity"/>
    <property type="evidence" value="ECO:0007669"/>
    <property type="project" value="UniProtKB-EC"/>
</dbReference>
<feature type="domain" description="AMP-dependent synthetase/ligase" evidence="1">
    <location>
        <begin position="17"/>
        <end position="376"/>
    </location>
</feature>
<dbReference type="InterPro" id="IPR050237">
    <property type="entry name" value="ATP-dep_AMP-bd_enzyme"/>
</dbReference>
<gene>
    <name evidence="3" type="ORF">J2S37_002120</name>
</gene>
<dbReference type="Pfam" id="PF13193">
    <property type="entry name" value="AMP-binding_C"/>
    <property type="match status" value="1"/>
</dbReference>
<dbReference type="InterPro" id="IPR045851">
    <property type="entry name" value="AMP-bd_C_sf"/>
</dbReference>
<dbReference type="InterPro" id="IPR042099">
    <property type="entry name" value="ANL_N_sf"/>
</dbReference>
<evidence type="ECO:0000313" key="4">
    <source>
        <dbReference type="Proteomes" id="UP001183619"/>
    </source>
</evidence>
<feature type="domain" description="AMP-binding enzyme C-terminal" evidence="2">
    <location>
        <begin position="430"/>
        <end position="506"/>
    </location>
</feature>
<organism evidence="3 4">
    <name type="scientific">Corynebacterium felinum</name>
    <dbReference type="NCBI Taxonomy" id="131318"/>
    <lineage>
        <taxon>Bacteria</taxon>
        <taxon>Bacillati</taxon>
        <taxon>Actinomycetota</taxon>
        <taxon>Actinomycetes</taxon>
        <taxon>Mycobacteriales</taxon>
        <taxon>Corynebacteriaceae</taxon>
        <taxon>Corynebacterium</taxon>
    </lineage>
</organism>
<accession>A0ABU2BAB4</accession>
<dbReference type="Gene3D" id="3.30.300.30">
    <property type="match status" value="1"/>
</dbReference>
<evidence type="ECO:0000259" key="1">
    <source>
        <dbReference type="Pfam" id="PF00501"/>
    </source>
</evidence>
<evidence type="ECO:0000313" key="3">
    <source>
        <dbReference type="EMBL" id="MDR7355582.1"/>
    </source>
</evidence>
<reference evidence="3 4" key="1">
    <citation type="submission" date="2023-07" db="EMBL/GenBank/DDBJ databases">
        <title>Sequencing the genomes of 1000 actinobacteria strains.</title>
        <authorList>
            <person name="Klenk H.-P."/>
        </authorList>
    </citation>
    <scope>NUCLEOTIDE SEQUENCE [LARGE SCALE GENOMIC DNA]</scope>
    <source>
        <strain evidence="3 4">DSM 44508</strain>
    </source>
</reference>
<comment type="caution">
    <text evidence="3">The sequence shown here is derived from an EMBL/GenBank/DDBJ whole genome shotgun (WGS) entry which is preliminary data.</text>
</comment>
<keyword evidence="3" id="KW-0436">Ligase</keyword>
<dbReference type="EC" id="6.2.1.3" evidence="3"/>
<dbReference type="Pfam" id="PF00501">
    <property type="entry name" value="AMP-binding"/>
    <property type="match status" value="1"/>
</dbReference>
<dbReference type="RefSeq" id="WP_277103387.1">
    <property type="nucleotide sequence ID" value="NZ_BAAAJS010000072.1"/>
</dbReference>
<proteinExistence type="predicted"/>
<dbReference type="SUPFAM" id="SSF56801">
    <property type="entry name" value="Acetyl-CoA synthetase-like"/>
    <property type="match status" value="1"/>
</dbReference>
<dbReference type="EMBL" id="JAVDYF010000001">
    <property type="protein sequence ID" value="MDR7355582.1"/>
    <property type="molecule type" value="Genomic_DNA"/>
</dbReference>
<keyword evidence="4" id="KW-1185">Reference proteome</keyword>
<sequence length="525" mass="57510">MLFFPELATLKDSLAFHARTRGDHVAVMTPTHSLTYAQLAHNAELVAHQLRQLGVGEGDRVAFIAKERASYWETTFACALIGAVIVPINWKLTQEEVAHILKDSGAGVILIDGDHQLFNTTGITEINTLPQAWQAWLSAAELKESDTQSLLTAGFEPTPDTPVCQLYTSGTTGLPKGVVLAHRSWFAVRNALGEAGVEWISFEENDVCFVGIPGFHVGGMWYAMQVFNAGQTVYSVEEFNPVSAREIFKQAAVTSAILVPAMMASIAELSPADPDAFAHMRQVIYGGAPIGDSVLANCVRVFGARFAQIYGLTETGNTAVCLPPEEHYPDSPRLKAAGRPYPGFAVRIVDEDNTVLPAYEVGEVLLYTPARMVEYWNLPEATSETLVDEADAGWIRTGDAGFVDDEGFLFIQDRIKDMILVGGENVFPAEVEKVLLRECGIADCAVIGVPDDRSGEAVLALIVPDPSKPRPTTRDLLLAVRGKIAAFKIPSRWEFIEQIPRNPSGKILRRALREKYWVGRDRKVN</sequence>
<dbReference type="Gene3D" id="3.40.50.12780">
    <property type="entry name" value="N-terminal domain of ligase-like"/>
    <property type="match status" value="1"/>
</dbReference>
<evidence type="ECO:0000259" key="2">
    <source>
        <dbReference type="Pfam" id="PF13193"/>
    </source>
</evidence>
<protein>
    <submittedName>
        <fullName evidence="3">Long-chain acyl-CoA synthetase</fullName>
        <ecNumber evidence="3">6.2.1.3</ecNumber>
    </submittedName>
</protein>
<dbReference type="InterPro" id="IPR000873">
    <property type="entry name" value="AMP-dep_synth/lig_dom"/>
</dbReference>
<dbReference type="InterPro" id="IPR025110">
    <property type="entry name" value="AMP-bd_C"/>
</dbReference>
<dbReference type="Proteomes" id="UP001183619">
    <property type="component" value="Unassembled WGS sequence"/>
</dbReference>
<name>A0ABU2BAB4_9CORY</name>
<dbReference type="PANTHER" id="PTHR43767">
    <property type="entry name" value="LONG-CHAIN-FATTY-ACID--COA LIGASE"/>
    <property type="match status" value="1"/>
</dbReference>
<dbReference type="PANTHER" id="PTHR43767:SF1">
    <property type="entry name" value="NONRIBOSOMAL PEPTIDE SYNTHASE PES1 (EUROFUNG)-RELATED"/>
    <property type="match status" value="1"/>
</dbReference>